<organism evidence="2 3">
    <name type="scientific">Flavobacterium piscis</name>
    <dbReference type="NCBI Taxonomy" id="1114874"/>
    <lineage>
        <taxon>Bacteria</taxon>
        <taxon>Pseudomonadati</taxon>
        <taxon>Bacteroidota</taxon>
        <taxon>Flavobacteriia</taxon>
        <taxon>Flavobacteriales</taxon>
        <taxon>Flavobacteriaceae</taxon>
        <taxon>Flavobacterium</taxon>
    </lineage>
</organism>
<comment type="caution">
    <text evidence="2">The sequence shown here is derived from an EMBL/GenBank/DDBJ whole genome shotgun (WGS) entry which is preliminary data.</text>
</comment>
<keyword evidence="1" id="KW-0812">Transmembrane</keyword>
<keyword evidence="1" id="KW-0472">Membrane</keyword>
<evidence type="ECO:0000313" key="3">
    <source>
        <dbReference type="Proteomes" id="UP001269081"/>
    </source>
</evidence>
<protein>
    <submittedName>
        <fullName evidence="2">Uncharacterized protein</fullName>
    </submittedName>
</protein>
<dbReference type="Proteomes" id="UP001269081">
    <property type="component" value="Unassembled WGS sequence"/>
</dbReference>
<proteinExistence type="predicted"/>
<feature type="transmembrane region" description="Helical" evidence="1">
    <location>
        <begin position="7"/>
        <end position="26"/>
    </location>
</feature>
<name>A0ABU1YE18_9FLAO</name>
<gene>
    <name evidence="2" type="ORF">J2W48_004445</name>
</gene>
<accession>A0ABU1YE18</accession>
<keyword evidence="3" id="KW-1185">Reference proteome</keyword>
<dbReference type="EMBL" id="JAVDWQ010000024">
    <property type="protein sequence ID" value="MDR7212482.1"/>
    <property type="molecule type" value="Genomic_DNA"/>
</dbReference>
<evidence type="ECO:0000256" key="1">
    <source>
        <dbReference type="SAM" id="Phobius"/>
    </source>
</evidence>
<keyword evidence="1" id="KW-1133">Transmembrane helix</keyword>
<evidence type="ECO:0000313" key="2">
    <source>
        <dbReference type="EMBL" id="MDR7212482.1"/>
    </source>
</evidence>
<reference evidence="2 3" key="1">
    <citation type="submission" date="2023-07" db="EMBL/GenBank/DDBJ databases">
        <title>Sorghum-associated microbial communities from plants grown in Nebraska, USA.</title>
        <authorList>
            <person name="Schachtman D."/>
        </authorList>
    </citation>
    <scope>NUCLEOTIDE SEQUENCE [LARGE SCALE GENOMIC DNA]</scope>
    <source>
        <strain evidence="2 3">4129</strain>
    </source>
</reference>
<dbReference type="RefSeq" id="WP_310284131.1">
    <property type="nucleotide sequence ID" value="NZ_JAVDWQ010000024.1"/>
</dbReference>
<sequence>MPNVERLYKLLDIHVLASVISISLLITKFSTYGWGNLNHAYWNSGLLSD</sequence>